<gene>
    <name evidence="2" type="ORF">NYP16_02085</name>
</gene>
<dbReference type="AlphaFoldDB" id="A0A9X3TW31"/>
<dbReference type="RefSeq" id="WP_274942450.1">
    <property type="nucleotide sequence ID" value="NZ_JANWOI010000001.1"/>
</dbReference>
<feature type="transmembrane region" description="Helical" evidence="1">
    <location>
        <begin position="17"/>
        <end position="35"/>
    </location>
</feature>
<comment type="caution">
    <text evidence="2">The sequence shown here is derived from an EMBL/GenBank/DDBJ whole genome shotgun (WGS) entry which is preliminary data.</text>
</comment>
<protein>
    <submittedName>
        <fullName evidence="2">Uncharacterized protein</fullName>
    </submittedName>
</protein>
<proteinExistence type="predicted"/>
<sequence length="112" mass="12132">MTDGILYRHPGTGRVQIVARGWSWGLFLFSGCFGIPLFFRGLAVWGAIMCVIGVLGFLSYIHPDGEIAGRLSMMVSVIYGLVSLWLGFQGNAIAAAHLETCGWEKVEVALPS</sequence>
<reference evidence="2" key="1">
    <citation type="submission" date="2022-08" db="EMBL/GenBank/DDBJ databases">
        <authorList>
            <person name="Vandamme P."/>
            <person name="Hettiarachchi A."/>
            <person name="Peeters C."/>
            <person name="Cnockaert M."/>
            <person name="Carlier A."/>
        </authorList>
    </citation>
    <scope>NUCLEOTIDE SEQUENCE</scope>
    <source>
        <strain evidence="2">LMG 31809</strain>
    </source>
</reference>
<feature type="transmembrane region" description="Helical" evidence="1">
    <location>
        <begin position="67"/>
        <end position="88"/>
    </location>
</feature>
<name>A0A9X3TW31_9PROT</name>
<evidence type="ECO:0000256" key="1">
    <source>
        <dbReference type="SAM" id="Phobius"/>
    </source>
</evidence>
<keyword evidence="1" id="KW-1133">Transmembrane helix</keyword>
<accession>A0A9X3TW31</accession>
<evidence type="ECO:0000313" key="2">
    <source>
        <dbReference type="EMBL" id="MDA5192747.1"/>
    </source>
</evidence>
<evidence type="ECO:0000313" key="3">
    <source>
        <dbReference type="Proteomes" id="UP001141619"/>
    </source>
</evidence>
<dbReference type="Proteomes" id="UP001141619">
    <property type="component" value="Unassembled WGS sequence"/>
</dbReference>
<keyword evidence="1" id="KW-0812">Transmembrane</keyword>
<organism evidence="2 3">
    <name type="scientific">Govanella unica</name>
    <dbReference type="NCBI Taxonomy" id="2975056"/>
    <lineage>
        <taxon>Bacteria</taxon>
        <taxon>Pseudomonadati</taxon>
        <taxon>Pseudomonadota</taxon>
        <taxon>Alphaproteobacteria</taxon>
        <taxon>Emcibacterales</taxon>
        <taxon>Govanellaceae</taxon>
        <taxon>Govanella</taxon>
    </lineage>
</organism>
<keyword evidence="3" id="KW-1185">Reference proteome</keyword>
<dbReference type="EMBL" id="JANWOI010000001">
    <property type="protein sequence ID" value="MDA5192747.1"/>
    <property type="molecule type" value="Genomic_DNA"/>
</dbReference>
<reference evidence="2" key="2">
    <citation type="journal article" date="2023" name="Syst. Appl. Microbiol.">
        <title>Govania unica gen. nov., sp. nov., a rare biosphere bacterium that represents a novel family in the class Alphaproteobacteria.</title>
        <authorList>
            <person name="Vandamme P."/>
            <person name="Peeters C."/>
            <person name="Hettiarachchi A."/>
            <person name="Cnockaert M."/>
            <person name="Carlier A."/>
        </authorList>
    </citation>
    <scope>NUCLEOTIDE SEQUENCE</scope>
    <source>
        <strain evidence="2">LMG 31809</strain>
    </source>
</reference>
<keyword evidence="1" id="KW-0472">Membrane</keyword>
<feature type="transmembrane region" description="Helical" evidence="1">
    <location>
        <begin position="42"/>
        <end position="61"/>
    </location>
</feature>